<feature type="region of interest" description="Disordered" evidence="1">
    <location>
        <begin position="309"/>
        <end position="334"/>
    </location>
</feature>
<dbReference type="PANTHER" id="PTHR43767">
    <property type="entry name" value="LONG-CHAIN-FATTY-ACID--COA LIGASE"/>
    <property type="match status" value="1"/>
</dbReference>
<name>A0A2A6FS88_9MICO</name>
<dbReference type="Proteomes" id="UP000219994">
    <property type="component" value="Unassembled WGS sequence"/>
</dbReference>
<accession>A0A2A6FS88</accession>
<dbReference type="GO" id="GO:0016877">
    <property type="term" value="F:ligase activity, forming carbon-sulfur bonds"/>
    <property type="evidence" value="ECO:0007669"/>
    <property type="project" value="UniProtKB-ARBA"/>
</dbReference>
<dbReference type="AlphaFoldDB" id="A0A2A6FS88"/>
<comment type="caution">
    <text evidence="4">The sequence shown here is derived from an EMBL/GenBank/DDBJ whole genome shotgun (WGS) entry which is preliminary data.</text>
</comment>
<feature type="domain" description="AMP-dependent synthetase/ligase" evidence="2">
    <location>
        <begin position="146"/>
        <end position="359"/>
    </location>
</feature>
<reference evidence="5" key="1">
    <citation type="submission" date="2017-03" db="EMBL/GenBank/DDBJ databases">
        <authorList>
            <person name="Lund M.B."/>
        </authorList>
    </citation>
    <scope>NUCLEOTIDE SEQUENCE [LARGE SCALE GENOMIC DNA]</scope>
</reference>
<dbReference type="InterPro" id="IPR025110">
    <property type="entry name" value="AMP-bd_C"/>
</dbReference>
<feature type="region of interest" description="Disordered" evidence="1">
    <location>
        <begin position="1"/>
        <end position="33"/>
    </location>
</feature>
<dbReference type="InterPro" id="IPR020845">
    <property type="entry name" value="AMP-binding_CS"/>
</dbReference>
<evidence type="ECO:0000313" key="5">
    <source>
        <dbReference type="Proteomes" id="UP000219994"/>
    </source>
</evidence>
<dbReference type="PANTHER" id="PTHR43767:SF10">
    <property type="entry name" value="SURFACTIN SYNTHASE SUBUNIT 1"/>
    <property type="match status" value="1"/>
</dbReference>
<organism evidence="4 5">
    <name type="scientific">Candidatus Lumbricidiphila eiseniae</name>
    <dbReference type="NCBI Taxonomy" id="1969409"/>
    <lineage>
        <taxon>Bacteria</taxon>
        <taxon>Bacillati</taxon>
        <taxon>Actinomycetota</taxon>
        <taxon>Actinomycetes</taxon>
        <taxon>Micrococcales</taxon>
        <taxon>Microbacteriaceae</taxon>
        <taxon>Candidatus Lumbricidiphila</taxon>
    </lineage>
</organism>
<dbReference type="PROSITE" id="PS00455">
    <property type="entry name" value="AMP_BINDING"/>
    <property type="match status" value="1"/>
</dbReference>
<evidence type="ECO:0000259" key="3">
    <source>
        <dbReference type="Pfam" id="PF13193"/>
    </source>
</evidence>
<dbReference type="EMBL" id="NAEP01000033">
    <property type="protein sequence ID" value="PDQ35461.1"/>
    <property type="molecule type" value="Genomic_DNA"/>
</dbReference>
<dbReference type="InterPro" id="IPR045851">
    <property type="entry name" value="AMP-bd_C_sf"/>
</dbReference>
<dbReference type="Gene3D" id="3.40.50.12780">
    <property type="entry name" value="N-terminal domain of ligase-like"/>
    <property type="match status" value="1"/>
</dbReference>
<evidence type="ECO:0008006" key="6">
    <source>
        <dbReference type="Google" id="ProtNLM"/>
    </source>
</evidence>
<gene>
    <name evidence="4" type="ORF">B5766_05925</name>
</gene>
<dbReference type="Pfam" id="PF13193">
    <property type="entry name" value="AMP-binding_C"/>
    <property type="match status" value="1"/>
</dbReference>
<dbReference type="InterPro" id="IPR000873">
    <property type="entry name" value="AMP-dep_synth/lig_dom"/>
</dbReference>
<evidence type="ECO:0000313" key="4">
    <source>
        <dbReference type="EMBL" id="PDQ35461.1"/>
    </source>
</evidence>
<feature type="compositionally biased region" description="Basic residues" evidence="1">
    <location>
        <begin position="12"/>
        <end position="25"/>
    </location>
</feature>
<sequence>MGRDRGRSPLPPRRHRQGDHHRSCRHTGAPSLAGAYPSALSPTIVTTELIGTGAALHLGGQVLGEQAVRERVDATVATLPEGGPIIVAADTDPVTALVLILAGGQSGQPVIVASPAVSSASPAILSATSSSGAALALPDLPPGVDLVLLTSGSSGTPRCVARTWRSWTLSFPALSTVLGMAPAPGCDEASLFLDTVGQGMAPAPGCDTVVGLTGPLHVSMHLFAALHGLWLGATVTDAVEGASLVHATPTTIARLLAHGHRPQHVVVAGASMPGAVLDRARAAGITVTEYYGAAELSFVAARTHRAGQAGKHRATEESSEFTAPPPPRTPALDPFPGVTIEVRNGELWAASPYLSLGYLVPDHEGSPSPQAAARFIRGADSGATSTTGPFRCDDSGFATVGDRAEITPDGRYRILGRGDASITVSGTTVIAEDVERVIAEFPGVYAAAVVAVADPVHGDVPVAVVECVHRPDPGHTATLATAWVEQAHARLGAPARPRAWYLIEKLPRTASGKIARGQVIDALHGSGSTNLPAAKTRIETVNTEDPAPKGQPTTTPPGLIPLCEAPGEDPALVPRTQMLIPICEAPRLNGHPLTLERIDRP</sequence>
<dbReference type="SUPFAM" id="SSF56801">
    <property type="entry name" value="Acetyl-CoA synthetase-like"/>
    <property type="match status" value="1"/>
</dbReference>
<dbReference type="InterPro" id="IPR050237">
    <property type="entry name" value="ATP-dep_AMP-bd_enzyme"/>
</dbReference>
<dbReference type="Pfam" id="PF00501">
    <property type="entry name" value="AMP-binding"/>
    <property type="match status" value="1"/>
</dbReference>
<feature type="domain" description="AMP-binding enzyme C-terminal" evidence="3">
    <location>
        <begin position="434"/>
        <end position="513"/>
    </location>
</feature>
<proteinExistence type="predicted"/>
<evidence type="ECO:0000259" key="2">
    <source>
        <dbReference type="Pfam" id="PF00501"/>
    </source>
</evidence>
<protein>
    <recommendedName>
        <fullName evidence="6">AMP-dependent synthetase/ligase domain-containing protein</fullName>
    </recommendedName>
</protein>
<evidence type="ECO:0000256" key="1">
    <source>
        <dbReference type="SAM" id="MobiDB-lite"/>
    </source>
</evidence>
<dbReference type="InterPro" id="IPR042099">
    <property type="entry name" value="ANL_N_sf"/>
</dbReference>
<dbReference type="Gene3D" id="3.30.300.30">
    <property type="match status" value="1"/>
</dbReference>